<dbReference type="AlphaFoldDB" id="A0A2G9TPB4"/>
<evidence type="ECO:0000313" key="1">
    <source>
        <dbReference type="EMBL" id="PIO59811.1"/>
    </source>
</evidence>
<reference evidence="1 2" key="1">
    <citation type="submission" date="2015-09" db="EMBL/GenBank/DDBJ databases">
        <title>Draft genome of the parasitic nematode Teladorsagia circumcincta isolate WARC Sus (inbred).</title>
        <authorList>
            <person name="Mitreva M."/>
        </authorList>
    </citation>
    <scope>NUCLEOTIDE SEQUENCE [LARGE SCALE GENOMIC DNA]</scope>
    <source>
        <strain evidence="1 2">S</strain>
    </source>
</reference>
<keyword evidence="2" id="KW-1185">Reference proteome</keyword>
<organism evidence="1 2">
    <name type="scientific">Teladorsagia circumcincta</name>
    <name type="common">Brown stomach worm</name>
    <name type="synonym">Ostertagia circumcincta</name>
    <dbReference type="NCBI Taxonomy" id="45464"/>
    <lineage>
        <taxon>Eukaryota</taxon>
        <taxon>Metazoa</taxon>
        <taxon>Ecdysozoa</taxon>
        <taxon>Nematoda</taxon>
        <taxon>Chromadorea</taxon>
        <taxon>Rhabditida</taxon>
        <taxon>Rhabditina</taxon>
        <taxon>Rhabditomorpha</taxon>
        <taxon>Strongyloidea</taxon>
        <taxon>Trichostrongylidae</taxon>
        <taxon>Teladorsagia</taxon>
    </lineage>
</organism>
<name>A0A2G9TPB4_TELCI</name>
<dbReference type="Proteomes" id="UP000230423">
    <property type="component" value="Unassembled WGS sequence"/>
</dbReference>
<evidence type="ECO:0000313" key="2">
    <source>
        <dbReference type="Proteomes" id="UP000230423"/>
    </source>
</evidence>
<accession>A0A2G9TPB4</accession>
<dbReference type="EMBL" id="KZ356874">
    <property type="protein sequence ID" value="PIO59811.1"/>
    <property type="molecule type" value="Genomic_DNA"/>
</dbReference>
<gene>
    <name evidence="1" type="ORF">TELCIR_18713</name>
</gene>
<protein>
    <submittedName>
        <fullName evidence="1">Uncharacterized protein</fullName>
    </submittedName>
</protein>
<sequence length="78" mass="8859">MVKFNTAYICNDLRNHLERSVFLFSQMSLIPTKGPRFTCNFDFVCMSPNPEEVMGKMSATFLRSKPTADASVLHIIVN</sequence>
<proteinExistence type="predicted"/>